<dbReference type="AlphaFoldDB" id="W9V7E8"/>
<evidence type="ECO:0000313" key="1">
    <source>
        <dbReference type="EMBL" id="EXJ15498.1"/>
    </source>
</evidence>
<gene>
    <name evidence="1" type="ORF">D779_1240</name>
</gene>
<name>W9V7E8_9GAMM</name>
<dbReference type="Proteomes" id="UP000019460">
    <property type="component" value="Unassembled WGS sequence"/>
</dbReference>
<comment type="caution">
    <text evidence="1">The sequence shown here is derived from an EMBL/GenBank/DDBJ whole genome shotgun (WGS) entry which is preliminary data.</text>
</comment>
<dbReference type="STRING" id="1249627.D779_1240"/>
<reference evidence="1 2" key="1">
    <citation type="submission" date="2012-11" db="EMBL/GenBank/DDBJ databases">
        <title>Genome assembly of Thiorhodococcus sp. AK35.</title>
        <authorList>
            <person name="Nupur N."/>
            <person name="Khatri I."/>
            <person name="Subramanian S."/>
            <person name="Pinnaka A."/>
        </authorList>
    </citation>
    <scope>NUCLEOTIDE SEQUENCE [LARGE SCALE GENOMIC DNA]</scope>
    <source>
        <strain evidence="1 2">AK35</strain>
    </source>
</reference>
<evidence type="ECO:0000313" key="2">
    <source>
        <dbReference type="Proteomes" id="UP000019460"/>
    </source>
</evidence>
<accession>W9V7E8</accession>
<protein>
    <submittedName>
        <fullName evidence="1">Uncharacterized protein</fullName>
    </submittedName>
</protein>
<dbReference type="EMBL" id="AONC01000025">
    <property type="protein sequence ID" value="EXJ15498.1"/>
    <property type="molecule type" value="Genomic_DNA"/>
</dbReference>
<keyword evidence="2" id="KW-1185">Reference proteome</keyword>
<sequence length="87" mass="9374">MRLGAHSHPVRFPARQCDDAVGRRATSRGLSSGLVVMDRPRGVRRSQGRDVSGVLAVSGAVACSSMRLIEVSVGVRRTPEERNQCSN</sequence>
<proteinExistence type="predicted"/>
<organism evidence="1 2">
    <name type="scientific">Imhoffiella purpurea</name>
    <dbReference type="NCBI Taxonomy" id="1249627"/>
    <lineage>
        <taxon>Bacteria</taxon>
        <taxon>Pseudomonadati</taxon>
        <taxon>Pseudomonadota</taxon>
        <taxon>Gammaproteobacteria</taxon>
        <taxon>Chromatiales</taxon>
        <taxon>Chromatiaceae</taxon>
        <taxon>Imhoffiella</taxon>
    </lineage>
</organism>